<reference evidence="10" key="1">
    <citation type="submission" date="2016-06" db="EMBL/GenBank/DDBJ databases">
        <title>Parallel loss of symbiosis genes in relatives of nitrogen-fixing non-legume Parasponia.</title>
        <authorList>
            <person name="Van Velzen R."/>
            <person name="Holmer R."/>
            <person name="Bu F."/>
            <person name="Rutten L."/>
            <person name="Van Zeijl A."/>
            <person name="Liu W."/>
            <person name="Santuari L."/>
            <person name="Cao Q."/>
            <person name="Sharma T."/>
            <person name="Shen D."/>
            <person name="Roswanjaya Y."/>
            <person name="Wardhani T."/>
            <person name="Kalhor M.S."/>
            <person name="Jansen J."/>
            <person name="Van den Hoogen J."/>
            <person name="Gungor B."/>
            <person name="Hartog M."/>
            <person name="Hontelez J."/>
            <person name="Verver J."/>
            <person name="Yang W.-C."/>
            <person name="Schijlen E."/>
            <person name="Repin R."/>
            <person name="Schilthuizen M."/>
            <person name="Schranz E."/>
            <person name="Heidstra R."/>
            <person name="Miyata K."/>
            <person name="Fedorova E."/>
            <person name="Kohlen W."/>
            <person name="Bisseling T."/>
            <person name="Smit S."/>
            <person name="Geurts R."/>
        </authorList>
    </citation>
    <scope>NUCLEOTIDE SEQUENCE [LARGE SCALE GENOMIC DNA]</scope>
    <source>
        <strain evidence="10">cv. RG33-2</strain>
    </source>
</reference>
<dbReference type="PANTHER" id="PTHR11017">
    <property type="entry name" value="LEUCINE-RICH REPEAT-CONTAINING PROTEIN"/>
    <property type="match status" value="1"/>
</dbReference>
<dbReference type="Pfam" id="PF23286">
    <property type="entry name" value="LRR_13"/>
    <property type="match status" value="1"/>
</dbReference>
<dbReference type="Pfam" id="PF20160">
    <property type="entry name" value="C-JID"/>
    <property type="match status" value="1"/>
</dbReference>
<dbReference type="FunFam" id="3.40.50.10140:FF:000007">
    <property type="entry name" value="Disease resistance protein (TIR-NBS-LRR class)"/>
    <property type="match status" value="1"/>
</dbReference>
<dbReference type="EC" id="3.2.2.6" evidence="1"/>
<dbReference type="Gene3D" id="3.40.50.300">
    <property type="entry name" value="P-loop containing nucleotide triphosphate hydrolases"/>
    <property type="match status" value="1"/>
</dbReference>
<dbReference type="OrthoDB" id="1180751at2759"/>
<evidence type="ECO:0000256" key="7">
    <source>
        <dbReference type="ARBA" id="ARBA00047304"/>
    </source>
</evidence>
<dbReference type="Gene3D" id="3.40.50.10140">
    <property type="entry name" value="Toll/interleukin-1 receptor homology (TIR) domain"/>
    <property type="match status" value="1"/>
</dbReference>
<gene>
    <name evidence="9" type="primary">TorTNL25</name>
    <name evidence="9" type="ORF">TorRG33x02_164650</name>
</gene>
<evidence type="ECO:0000256" key="5">
    <source>
        <dbReference type="ARBA" id="ARBA00022821"/>
    </source>
</evidence>
<dbReference type="Gene3D" id="3.80.10.10">
    <property type="entry name" value="Ribonuclease Inhibitor"/>
    <property type="match status" value="3"/>
</dbReference>
<evidence type="ECO:0000256" key="6">
    <source>
        <dbReference type="ARBA" id="ARBA00023027"/>
    </source>
</evidence>
<dbReference type="PRINTS" id="PR00364">
    <property type="entry name" value="DISEASERSIST"/>
</dbReference>
<dbReference type="PANTHER" id="PTHR11017:SF479">
    <property type="entry name" value="DISEASE RESISTANCE PROTEIN (TIR-NBS-LRR CLASS) FAMILY"/>
    <property type="match status" value="1"/>
</dbReference>
<dbReference type="Proteomes" id="UP000237000">
    <property type="component" value="Unassembled WGS sequence"/>
</dbReference>
<dbReference type="GO" id="GO:0043531">
    <property type="term" value="F:ADP binding"/>
    <property type="evidence" value="ECO:0007669"/>
    <property type="project" value="InterPro"/>
</dbReference>
<proteinExistence type="predicted"/>
<keyword evidence="5" id="KW-0611">Plant defense</keyword>
<dbReference type="SUPFAM" id="SSF52540">
    <property type="entry name" value="P-loop containing nucleoside triphosphate hydrolases"/>
    <property type="match status" value="1"/>
</dbReference>
<dbReference type="InParanoid" id="A0A2P5EQE2"/>
<keyword evidence="10" id="KW-1185">Reference proteome</keyword>
<dbReference type="GO" id="GO:0006952">
    <property type="term" value="P:defense response"/>
    <property type="evidence" value="ECO:0007669"/>
    <property type="project" value="UniProtKB-KW"/>
</dbReference>
<dbReference type="InterPro" id="IPR000157">
    <property type="entry name" value="TIR_dom"/>
</dbReference>
<dbReference type="Pfam" id="PF01582">
    <property type="entry name" value="TIR"/>
    <property type="match status" value="1"/>
</dbReference>
<dbReference type="GO" id="GO:0061809">
    <property type="term" value="F:NAD+ nucleosidase activity, cyclic ADP-ribose generating"/>
    <property type="evidence" value="ECO:0007669"/>
    <property type="project" value="UniProtKB-EC"/>
</dbReference>
<dbReference type="PROSITE" id="PS50104">
    <property type="entry name" value="TIR"/>
    <property type="match status" value="1"/>
</dbReference>
<dbReference type="Pfam" id="PF23282">
    <property type="entry name" value="WHD_ROQ1"/>
    <property type="match status" value="1"/>
</dbReference>
<comment type="caution">
    <text evidence="9">The sequence shown here is derived from an EMBL/GenBank/DDBJ whole genome shotgun (WGS) entry which is preliminary data.</text>
</comment>
<accession>A0A2P5EQE2</accession>
<dbReference type="Pfam" id="PF00931">
    <property type="entry name" value="NB-ARC"/>
    <property type="match status" value="1"/>
</dbReference>
<keyword evidence="3" id="KW-0677">Repeat</keyword>
<dbReference type="SMART" id="SM00255">
    <property type="entry name" value="TIR"/>
    <property type="match status" value="1"/>
</dbReference>
<keyword evidence="2" id="KW-0433">Leucine-rich repeat</keyword>
<evidence type="ECO:0000256" key="4">
    <source>
        <dbReference type="ARBA" id="ARBA00022801"/>
    </source>
</evidence>
<evidence type="ECO:0000259" key="8">
    <source>
        <dbReference type="PROSITE" id="PS50104"/>
    </source>
</evidence>
<dbReference type="SUPFAM" id="SSF52058">
    <property type="entry name" value="L domain-like"/>
    <property type="match status" value="1"/>
</dbReference>
<evidence type="ECO:0000256" key="3">
    <source>
        <dbReference type="ARBA" id="ARBA00022737"/>
    </source>
</evidence>
<dbReference type="AlphaFoldDB" id="A0A2P5EQE2"/>
<dbReference type="InterPro" id="IPR027417">
    <property type="entry name" value="P-loop_NTPase"/>
</dbReference>
<dbReference type="InterPro" id="IPR045344">
    <property type="entry name" value="C-JID"/>
</dbReference>
<dbReference type="SUPFAM" id="SSF52200">
    <property type="entry name" value="Toll/Interleukin receptor TIR domain"/>
    <property type="match status" value="1"/>
</dbReference>
<dbReference type="Gene3D" id="1.10.10.10">
    <property type="entry name" value="Winged helix-like DNA-binding domain superfamily/Winged helix DNA-binding domain"/>
    <property type="match status" value="1"/>
</dbReference>
<evidence type="ECO:0000313" key="9">
    <source>
        <dbReference type="EMBL" id="PON87770.1"/>
    </source>
</evidence>
<protein>
    <recommendedName>
        <fullName evidence="1">ADP-ribosyl cyclase/cyclic ADP-ribose hydrolase</fullName>
        <ecNumber evidence="1">3.2.2.6</ecNumber>
    </recommendedName>
</protein>
<dbReference type="EMBL" id="JXTC01000113">
    <property type="protein sequence ID" value="PON87770.1"/>
    <property type="molecule type" value="Genomic_DNA"/>
</dbReference>
<evidence type="ECO:0000313" key="10">
    <source>
        <dbReference type="Proteomes" id="UP000237000"/>
    </source>
</evidence>
<sequence>MTDSASSSSSSSSFSSNSTRKRNHVFISFRGEDTRKNFTSHLYSAFCVKKINAYIDEESLKKRDEISSSLLKAIEESKISVIILSENYASSRWCLDELNHILRCYETNNQIVIPVFYGVDPSQVRKQQGSYALAFAELEDRFRDQMEKVQQWRNSLTRVADFSGFDSSNYGSDSKLVEKILHHILEELYRMFPGDDSKDLVGLDKPIQDVESMLKIDSSDVRIIGIWGMGGIGKTTLARVMFNRFAYRFEACYFLENVKEESKRHGLLNLQDKLFSEILSEEKSFRKGSLFVKDRLRSTEVLLVLDDIDNVEQWEKLVGDHWFGHGSKVIVTSRDMEVLQNIGAHETYEVEELNFNDSLQLFCSKAFKQSSPTTDYEKYMSQRVVSYAKGIPLVLKVLGCHLHCKTTKEWESALDKLRKDPNKKIYGSLKISYDGLEENEQQIFLDIACFFKDEKENYVRKKLNRCFGHHVDIGIRILINRSLITLKKYDSGNTYIQMHDLLQQMGQRIVHEESKEPGERSRLWLIEDIRHVLRYNTGGGRVQSISLNTDELGGVIRLGPRVFKKMYNLKLLTLSNSDGNNYLHLPKGLKSLPDELRSLCWDQYPLKSLPLDFTPQNLVELRLRNSPLEHLWNGEQNLANLKLLDLSQSKNLVRIPDLSRAAKLEEMKLISCTGLESFPEVPGNVKYLDMGLTSIEQVPPSIECLSRLKFFCLGNCKKLKSLPSTLWKLKSLKELNIQGCSELEYLPEISEPMKHLEKFQLTAIGIRKLPSSIENLVNVGDLDLAYCKNLQFIPSSIYSNNMRIHCLNFSYCSKLETLPPFSNGLLFLDELYLEGTSVSEIPDWIFRLPKLHMLCLGRTRIKTLPESIKSSKLRVLFIEDCKSLQSLPELPLSIYNVYASGCTSLRMVSNMSVLSNRQTERVLLIQELGNQMKSYHTEEFMFNDCLMLDQNHVVTEFQIRAFRLGAVLLQRRNEMINQRRERLEPQVCIDFSGDGIPKWFNHQNDNGCSINMKLPPHCCYDTTSFMGFAACLVVNVENGFYNVNAPDFNLECVVNVETNDVKRRIRFQKDFAVFRKDSRSSHVVMWYFHSSNIDLSSAKEISVDFRAFVDLKACWPPCSKDDPRARRIFNVKKCGINMLLLQEAVEFGIIDSESVHGESNVVNTEVEPSGPEIVDLETNEPLPKRTKFSSFP</sequence>
<feature type="domain" description="TIR" evidence="8">
    <location>
        <begin position="21"/>
        <end position="188"/>
    </location>
</feature>
<dbReference type="InterPro" id="IPR058192">
    <property type="entry name" value="WHD_ROQ1-like"/>
</dbReference>
<comment type="catalytic activity">
    <reaction evidence="7">
        <text>NAD(+) + H2O = ADP-D-ribose + nicotinamide + H(+)</text>
        <dbReference type="Rhea" id="RHEA:16301"/>
        <dbReference type="ChEBI" id="CHEBI:15377"/>
        <dbReference type="ChEBI" id="CHEBI:15378"/>
        <dbReference type="ChEBI" id="CHEBI:17154"/>
        <dbReference type="ChEBI" id="CHEBI:57540"/>
        <dbReference type="ChEBI" id="CHEBI:57967"/>
        <dbReference type="EC" id="3.2.2.6"/>
    </reaction>
    <physiologicalReaction direction="left-to-right" evidence="7">
        <dbReference type="Rhea" id="RHEA:16302"/>
    </physiologicalReaction>
</comment>
<dbReference type="InterPro" id="IPR044974">
    <property type="entry name" value="Disease_R_plants"/>
</dbReference>
<dbReference type="GO" id="GO:0007165">
    <property type="term" value="P:signal transduction"/>
    <property type="evidence" value="ECO:0007669"/>
    <property type="project" value="InterPro"/>
</dbReference>
<organism evidence="9 10">
    <name type="scientific">Trema orientale</name>
    <name type="common">Charcoal tree</name>
    <name type="synonym">Celtis orientalis</name>
    <dbReference type="NCBI Taxonomy" id="63057"/>
    <lineage>
        <taxon>Eukaryota</taxon>
        <taxon>Viridiplantae</taxon>
        <taxon>Streptophyta</taxon>
        <taxon>Embryophyta</taxon>
        <taxon>Tracheophyta</taxon>
        <taxon>Spermatophyta</taxon>
        <taxon>Magnoliopsida</taxon>
        <taxon>eudicotyledons</taxon>
        <taxon>Gunneridae</taxon>
        <taxon>Pentapetalae</taxon>
        <taxon>rosids</taxon>
        <taxon>fabids</taxon>
        <taxon>Rosales</taxon>
        <taxon>Cannabaceae</taxon>
        <taxon>Trema</taxon>
    </lineage>
</organism>
<dbReference type="InterPro" id="IPR042197">
    <property type="entry name" value="Apaf_helical"/>
</dbReference>
<dbReference type="InterPro" id="IPR035897">
    <property type="entry name" value="Toll_tir_struct_dom_sf"/>
</dbReference>
<evidence type="ECO:0000256" key="1">
    <source>
        <dbReference type="ARBA" id="ARBA00011982"/>
    </source>
</evidence>
<dbReference type="Gene3D" id="1.10.8.430">
    <property type="entry name" value="Helical domain of apoptotic protease-activating factors"/>
    <property type="match status" value="1"/>
</dbReference>
<dbReference type="InterPro" id="IPR036388">
    <property type="entry name" value="WH-like_DNA-bd_sf"/>
</dbReference>
<dbReference type="InterPro" id="IPR058546">
    <property type="entry name" value="RPS4B/Roq1-like_LRR"/>
</dbReference>
<name>A0A2P5EQE2_TREOI</name>
<evidence type="ECO:0000256" key="2">
    <source>
        <dbReference type="ARBA" id="ARBA00022614"/>
    </source>
</evidence>
<keyword evidence="4" id="KW-0378">Hydrolase</keyword>
<dbReference type="InterPro" id="IPR002182">
    <property type="entry name" value="NB-ARC"/>
</dbReference>
<dbReference type="InterPro" id="IPR032675">
    <property type="entry name" value="LRR_dom_sf"/>
</dbReference>
<keyword evidence="6" id="KW-0520">NAD</keyword>